<evidence type="ECO:0000313" key="1">
    <source>
        <dbReference type="EMBL" id="MDF3635859.1"/>
    </source>
</evidence>
<feature type="non-terminal residue" evidence="1">
    <location>
        <position position="1"/>
    </location>
</feature>
<dbReference type="Proteomes" id="UP001215180">
    <property type="component" value="Unassembled WGS sequence"/>
</dbReference>
<dbReference type="AlphaFoldDB" id="A0AAW6NIW3"/>
<dbReference type="SUPFAM" id="SSF159270">
    <property type="entry name" value="YmcC-like"/>
    <property type="match status" value="1"/>
</dbReference>
<dbReference type="Gene3D" id="2.40.360.10">
    <property type="entry name" value="YmcC-like"/>
    <property type="match status" value="1"/>
</dbReference>
<dbReference type="InterPro" id="IPR023373">
    <property type="entry name" value="YmcC_sf"/>
</dbReference>
<comment type="caution">
    <text evidence="1">The sequence shown here is derived from an EMBL/GenBank/DDBJ whole genome shotgun (WGS) entry which is preliminary data.</text>
</comment>
<proteinExistence type="predicted"/>
<protein>
    <submittedName>
        <fullName evidence="1">YjbF family lipoprotein</fullName>
    </submittedName>
</protein>
<gene>
    <name evidence="1" type="ORF">P3S46_01325</name>
</gene>
<keyword evidence="1" id="KW-0449">Lipoprotein</keyword>
<dbReference type="Pfam" id="PF11102">
    <property type="entry name" value="YjbF"/>
    <property type="match status" value="1"/>
</dbReference>
<name>A0AAW6NIW3_ENTCL</name>
<reference evidence="1" key="1">
    <citation type="submission" date="2023-03" db="EMBL/GenBank/DDBJ databases">
        <title>A Study on Prevalence and Characterization of Enterobacter cloacae strains in China.</title>
        <authorList>
            <person name="Zheng Z."/>
        </authorList>
    </citation>
    <scope>NUCLEOTIDE SEQUENCE</scope>
    <source>
        <strain evidence="1">EC77</strain>
    </source>
</reference>
<dbReference type="RefSeq" id="WP_276200858.1">
    <property type="nucleotide sequence ID" value="NZ_JARJGR010000192.1"/>
</dbReference>
<dbReference type="EMBL" id="JARJGR010000192">
    <property type="protein sequence ID" value="MDF3635859.1"/>
    <property type="molecule type" value="Genomic_DNA"/>
</dbReference>
<organism evidence="1 2">
    <name type="scientific">Enterobacter cloacae</name>
    <dbReference type="NCBI Taxonomy" id="550"/>
    <lineage>
        <taxon>Bacteria</taxon>
        <taxon>Pseudomonadati</taxon>
        <taxon>Pseudomonadota</taxon>
        <taxon>Gammaproteobacteria</taxon>
        <taxon>Enterobacterales</taxon>
        <taxon>Enterobacteriaceae</taxon>
        <taxon>Enterobacter</taxon>
        <taxon>Enterobacter cloacae complex</taxon>
    </lineage>
</organism>
<sequence length="87" mass="9849">VRWQEEGRYRSAHLTSRFSLSGTENLTLAGNTLRCQVWQEAVQADGLDRRWHNTFWIDSATGQVRQSEQMLGAGVFPVAMTMLKPAP</sequence>
<evidence type="ECO:0000313" key="2">
    <source>
        <dbReference type="Proteomes" id="UP001215180"/>
    </source>
</evidence>
<dbReference type="InterPro" id="IPR021308">
    <property type="entry name" value="GfcB"/>
</dbReference>
<accession>A0AAW6NIW3</accession>